<keyword evidence="3" id="KW-0804">Transcription</keyword>
<dbReference type="Pfam" id="PF00392">
    <property type="entry name" value="GntR"/>
    <property type="match status" value="1"/>
</dbReference>
<dbReference type="InterPro" id="IPR000524">
    <property type="entry name" value="Tscrpt_reg_HTH_GntR"/>
</dbReference>
<feature type="domain" description="HTH gntR-type" evidence="4">
    <location>
        <begin position="38"/>
        <end position="106"/>
    </location>
</feature>
<evidence type="ECO:0000313" key="6">
    <source>
        <dbReference type="Proteomes" id="UP000618579"/>
    </source>
</evidence>
<dbReference type="PANTHER" id="PTHR44846">
    <property type="entry name" value="MANNOSYL-D-GLYCERATE TRANSPORT/METABOLISM SYSTEM REPRESSOR MNGR-RELATED"/>
    <property type="match status" value="1"/>
</dbReference>
<reference evidence="5 6" key="1">
    <citation type="submission" date="2019-10" db="EMBL/GenBank/DDBJ databases">
        <title>Description of Paenibacillus pedi sp. nov.</title>
        <authorList>
            <person name="Carlier A."/>
            <person name="Qi S."/>
        </authorList>
    </citation>
    <scope>NUCLEOTIDE SEQUENCE [LARGE SCALE GENOMIC DNA]</scope>
    <source>
        <strain evidence="5 6">LMG 31457</strain>
    </source>
</reference>
<dbReference type="InterPro" id="IPR050679">
    <property type="entry name" value="Bact_HTH_transcr_reg"/>
</dbReference>
<keyword evidence="2" id="KW-0238">DNA-binding</keyword>
<dbReference type="SMART" id="SM00866">
    <property type="entry name" value="UTRA"/>
    <property type="match status" value="1"/>
</dbReference>
<evidence type="ECO:0000256" key="3">
    <source>
        <dbReference type="ARBA" id="ARBA00023163"/>
    </source>
</evidence>
<dbReference type="Gene3D" id="3.40.1410.10">
    <property type="entry name" value="Chorismate lyase-like"/>
    <property type="match status" value="1"/>
</dbReference>
<evidence type="ECO:0000259" key="4">
    <source>
        <dbReference type="PROSITE" id="PS50949"/>
    </source>
</evidence>
<dbReference type="EMBL" id="WHNZ01000081">
    <property type="protein sequence ID" value="NOV04382.1"/>
    <property type="molecule type" value="Genomic_DNA"/>
</dbReference>
<protein>
    <submittedName>
        <fullName evidence="5">GntR family transcriptional regulator</fullName>
    </submittedName>
</protein>
<dbReference type="Proteomes" id="UP000618579">
    <property type="component" value="Unassembled WGS sequence"/>
</dbReference>
<dbReference type="InterPro" id="IPR036388">
    <property type="entry name" value="WH-like_DNA-bd_sf"/>
</dbReference>
<evidence type="ECO:0000256" key="1">
    <source>
        <dbReference type="ARBA" id="ARBA00023015"/>
    </source>
</evidence>
<dbReference type="CDD" id="cd07377">
    <property type="entry name" value="WHTH_GntR"/>
    <property type="match status" value="1"/>
</dbReference>
<dbReference type="SUPFAM" id="SSF46785">
    <property type="entry name" value="Winged helix' DNA-binding domain"/>
    <property type="match status" value="1"/>
</dbReference>
<name>A0ABX1ZWN3_9BACL</name>
<keyword evidence="6" id="KW-1185">Reference proteome</keyword>
<dbReference type="SUPFAM" id="SSF64288">
    <property type="entry name" value="Chorismate lyase-like"/>
    <property type="match status" value="1"/>
</dbReference>
<dbReference type="Gene3D" id="1.10.10.10">
    <property type="entry name" value="Winged helix-like DNA-binding domain superfamily/Winged helix DNA-binding domain"/>
    <property type="match status" value="1"/>
</dbReference>
<dbReference type="InterPro" id="IPR028978">
    <property type="entry name" value="Chorismate_lyase_/UTRA_dom_sf"/>
</dbReference>
<dbReference type="InterPro" id="IPR011663">
    <property type="entry name" value="UTRA"/>
</dbReference>
<dbReference type="PROSITE" id="PS50949">
    <property type="entry name" value="HTH_GNTR"/>
    <property type="match status" value="1"/>
</dbReference>
<proteinExistence type="predicted"/>
<dbReference type="SMART" id="SM00345">
    <property type="entry name" value="HTH_GNTR"/>
    <property type="match status" value="1"/>
</dbReference>
<dbReference type="PRINTS" id="PR00035">
    <property type="entry name" value="HTHGNTR"/>
</dbReference>
<evidence type="ECO:0000313" key="5">
    <source>
        <dbReference type="EMBL" id="NOV04382.1"/>
    </source>
</evidence>
<comment type="caution">
    <text evidence="5">The sequence shown here is derived from an EMBL/GenBank/DDBJ whole genome shotgun (WGS) entry which is preliminary data.</text>
</comment>
<dbReference type="Pfam" id="PF07702">
    <property type="entry name" value="UTRA"/>
    <property type="match status" value="1"/>
</dbReference>
<sequence length="269" mass="31068">MFVNHQKCVTLMLSDSTGNTHMKQKTTTERNRGNLEKKLLYLRVKEEIERSINKGELKPGDKLPSEPELAKKFDVSRPTLREALKMLQREKVLISRNGVGTYVNNRSDFIINPLSKLQSVGQMIKNEGFTESELDIKIYTREPEDDWKKQLQTEEKVVILERSRTADGNKVAFYYNIFPQSLVAGHFEGEFTGAIFDFLKSKMGINIAYAITEICALSPSKEMDQKAMNVLGNEIILLKQLHFDEDDRPVFYSLDYLKNSVFKLFIKRE</sequence>
<evidence type="ECO:0000256" key="2">
    <source>
        <dbReference type="ARBA" id="ARBA00023125"/>
    </source>
</evidence>
<gene>
    <name evidence="5" type="ORF">GC097_30860</name>
</gene>
<accession>A0ABX1ZWN3</accession>
<dbReference type="InterPro" id="IPR036390">
    <property type="entry name" value="WH_DNA-bd_sf"/>
</dbReference>
<keyword evidence="1" id="KW-0805">Transcription regulation</keyword>
<dbReference type="PANTHER" id="PTHR44846:SF17">
    <property type="entry name" value="GNTR-FAMILY TRANSCRIPTIONAL REGULATOR"/>
    <property type="match status" value="1"/>
</dbReference>
<organism evidence="5 6">
    <name type="scientific">Paenibacillus planticolens</name>
    <dbReference type="NCBI Taxonomy" id="2654976"/>
    <lineage>
        <taxon>Bacteria</taxon>
        <taxon>Bacillati</taxon>
        <taxon>Bacillota</taxon>
        <taxon>Bacilli</taxon>
        <taxon>Bacillales</taxon>
        <taxon>Paenibacillaceae</taxon>
        <taxon>Paenibacillus</taxon>
    </lineage>
</organism>